<dbReference type="EC" id="2.4.1.17" evidence="11"/>
<dbReference type="AlphaFoldDB" id="A0A914DIS6"/>
<keyword evidence="5 11" id="KW-0812">Transmembrane</keyword>
<evidence type="ECO:0000256" key="8">
    <source>
        <dbReference type="ARBA" id="ARBA00023136"/>
    </source>
</evidence>
<evidence type="ECO:0000256" key="2">
    <source>
        <dbReference type="ARBA" id="ARBA00009995"/>
    </source>
</evidence>
<name>A0A914DIS6_9BILA</name>
<evidence type="ECO:0000256" key="4">
    <source>
        <dbReference type="ARBA" id="ARBA00022679"/>
    </source>
</evidence>
<keyword evidence="12" id="KW-1185">Reference proteome</keyword>
<evidence type="ECO:0000256" key="7">
    <source>
        <dbReference type="ARBA" id="ARBA00022989"/>
    </source>
</evidence>
<reference evidence="13" key="1">
    <citation type="submission" date="2022-11" db="UniProtKB">
        <authorList>
            <consortium name="WormBaseParasite"/>
        </authorList>
    </citation>
    <scope>IDENTIFICATION</scope>
</reference>
<dbReference type="Gene3D" id="3.40.50.2000">
    <property type="entry name" value="Glycogen Phosphorylase B"/>
    <property type="match status" value="1"/>
</dbReference>
<evidence type="ECO:0000256" key="6">
    <source>
        <dbReference type="ARBA" id="ARBA00022729"/>
    </source>
</evidence>
<dbReference type="PROSITE" id="PS00375">
    <property type="entry name" value="UDPGT"/>
    <property type="match status" value="1"/>
</dbReference>
<dbReference type="SUPFAM" id="SSF53756">
    <property type="entry name" value="UDP-Glycosyltransferase/glycogen phosphorylase"/>
    <property type="match status" value="1"/>
</dbReference>
<dbReference type="CDD" id="cd03784">
    <property type="entry name" value="GT1_Gtf-like"/>
    <property type="match status" value="1"/>
</dbReference>
<comment type="catalytic activity">
    <reaction evidence="9 11">
        <text>glucuronate acceptor + UDP-alpha-D-glucuronate = acceptor beta-D-glucuronoside + UDP + H(+)</text>
        <dbReference type="Rhea" id="RHEA:21032"/>
        <dbReference type="ChEBI" id="CHEBI:15378"/>
        <dbReference type="ChEBI" id="CHEBI:58052"/>
        <dbReference type="ChEBI" id="CHEBI:58223"/>
        <dbReference type="ChEBI" id="CHEBI:132367"/>
        <dbReference type="ChEBI" id="CHEBI:132368"/>
        <dbReference type="EC" id="2.4.1.17"/>
    </reaction>
</comment>
<feature type="transmembrane region" description="Helical" evidence="11">
    <location>
        <begin position="218"/>
        <end position="238"/>
    </location>
</feature>
<evidence type="ECO:0000256" key="3">
    <source>
        <dbReference type="ARBA" id="ARBA00022676"/>
    </source>
</evidence>
<dbReference type="PANTHER" id="PTHR48043">
    <property type="entry name" value="EG:EG0003.4 PROTEIN-RELATED"/>
    <property type="match status" value="1"/>
</dbReference>
<keyword evidence="8 11" id="KW-0472">Membrane</keyword>
<dbReference type="GO" id="GO:0015020">
    <property type="term" value="F:glucuronosyltransferase activity"/>
    <property type="evidence" value="ECO:0007669"/>
    <property type="project" value="UniProtKB-EC"/>
</dbReference>
<keyword evidence="6" id="KW-0732">Signal</keyword>
<dbReference type="GO" id="GO:0016020">
    <property type="term" value="C:membrane"/>
    <property type="evidence" value="ECO:0007669"/>
    <property type="project" value="UniProtKB-SubCell"/>
</dbReference>
<dbReference type="FunFam" id="3.40.50.2000:FF:000038">
    <property type="entry name" value="UDP-GlucuronosylTransferase"/>
    <property type="match status" value="1"/>
</dbReference>
<dbReference type="Pfam" id="PF00201">
    <property type="entry name" value="UDPGT"/>
    <property type="match status" value="1"/>
</dbReference>
<dbReference type="Proteomes" id="UP000887540">
    <property type="component" value="Unplaced"/>
</dbReference>
<keyword evidence="7 11" id="KW-1133">Transmembrane helix</keyword>
<evidence type="ECO:0000256" key="1">
    <source>
        <dbReference type="ARBA" id="ARBA00004167"/>
    </source>
</evidence>
<keyword evidence="4 10" id="KW-0808">Transferase</keyword>
<accession>A0A914DIS6</accession>
<dbReference type="InterPro" id="IPR050271">
    <property type="entry name" value="UDP-glycosyltransferase"/>
</dbReference>
<protein>
    <recommendedName>
        <fullName evidence="11">UDP-glucuronosyltransferase</fullName>
        <ecNumber evidence="11">2.4.1.17</ecNumber>
    </recommendedName>
</protein>
<evidence type="ECO:0000256" key="9">
    <source>
        <dbReference type="ARBA" id="ARBA00047475"/>
    </source>
</evidence>
<comment type="similarity">
    <text evidence="2 10">Belongs to the UDP-glycosyltransferase family.</text>
</comment>
<dbReference type="InterPro" id="IPR002213">
    <property type="entry name" value="UDP_glucos_trans"/>
</dbReference>
<evidence type="ECO:0000313" key="12">
    <source>
        <dbReference type="Proteomes" id="UP000887540"/>
    </source>
</evidence>
<dbReference type="InterPro" id="IPR035595">
    <property type="entry name" value="UDP_glycos_trans_CS"/>
</dbReference>
<comment type="subcellular location">
    <subcellularLocation>
        <location evidence="1 11">Membrane</location>
        <topology evidence="1 11">Single-pass membrane protein</topology>
    </subcellularLocation>
</comment>
<evidence type="ECO:0000256" key="11">
    <source>
        <dbReference type="RuleBase" id="RU362059"/>
    </source>
</evidence>
<evidence type="ECO:0000313" key="13">
    <source>
        <dbReference type="WBParaSite" id="ACRNAN_scaffold2583.g31799.t1"/>
    </source>
</evidence>
<evidence type="ECO:0000256" key="5">
    <source>
        <dbReference type="ARBA" id="ARBA00022692"/>
    </source>
</evidence>
<dbReference type="WBParaSite" id="ACRNAN_scaffold2583.g31799.t1">
    <property type="protein sequence ID" value="ACRNAN_scaffold2583.g31799.t1"/>
    <property type="gene ID" value="ACRNAN_scaffold2583.g31799"/>
</dbReference>
<keyword evidence="3 10" id="KW-0328">Glycosyltransferase</keyword>
<evidence type="ECO:0000256" key="10">
    <source>
        <dbReference type="RuleBase" id="RU003718"/>
    </source>
</evidence>
<organism evidence="12 13">
    <name type="scientific">Acrobeloides nanus</name>
    <dbReference type="NCBI Taxonomy" id="290746"/>
    <lineage>
        <taxon>Eukaryota</taxon>
        <taxon>Metazoa</taxon>
        <taxon>Ecdysozoa</taxon>
        <taxon>Nematoda</taxon>
        <taxon>Chromadorea</taxon>
        <taxon>Rhabditida</taxon>
        <taxon>Tylenchina</taxon>
        <taxon>Cephalobomorpha</taxon>
        <taxon>Cephaloboidea</taxon>
        <taxon>Cephalobidae</taxon>
        <taxon>Acrobeloides</taxon>
    </lineage>
</organism>
<proteinExistence type="inferred from homology"/>
<dbReference type="PANTHER" id="PTHR48043:SF23">
    <property type="entry name" value="UDP-GLUCURONOSYLTRANSFERASE"/>
    <property type="match status" value="1"/>
</dbReference>
<sequence>MGKIADILVKAGHNVTVYMPHVDDDITTNGTQLARLIIREKDYFGYNIGGNALQKEYWTDITFLWKYEKDEDKIAEGYANVVTEKWVPQNDLLAHHKLLAFVSHGGMNSIQEGATNGVPMVVIPLFGDQFHNAKTLEYRNTSIALERKSLTAEKLTMAIRKIVEDDSYRKNAKRLAKMIADKPMTAEERVVKYTEFAAKFGPDLNLDMHGSQMSIVEFYCLDIILPPLVLVLAGIFYLFYKISFTIYWCYAKLLSVLFSQKKKKTL</sequence>